<dbReference type="InterPro" id="IPR045584">
    <property type="entry name" value="Pilin-like"/>
</dbReference>
<dbReference type="EMBL" id="CP000472">
    <property type="protein sequence ID" value="ACJ29521.1"/>
    <property type="molecule type" value="Genomic_DNA"/>
</dbReference>
<evidence type="ECO:0000313" key="3">
    <source>
        <dbReference type="Proteomes" id="UP000000753"/>
    </source>
</evidence>
<keyword evidence="1" id="KW-1133">Transmembrane helix</keyword>
<dbReference type="HOGENOM" id="CLU_098637_0_1_6"/>
<dbReference type="SUPFAM" id="SSF54523">
    <property type="entry name" value="Pili subunits"/>
    <property type="match status" value="1"/>
</dbReference>
<dbReference type="Gene3D" id="3.30.700.10">
    <property type="entry name" value="Glycoprotein, Type 4 Pilin"/>
    <property type="match status" value="1"/>
</dbReference>
<dbReference type="NCBIfam" id="TIGR02532">
    <property type="entry name" value="IV_pilin_GFxxxE"/>
    <property type="match status" value="1"/>
</dbReference>
<accession>B8CPE5</accession>
<reference evidence="2 3" key="1">
    <citation type="journal article" date="2008" name="PLoS ONE">
        <title>Environmental adaptation: genomic analysis of the piezotolerant and psychrotolerant deep-sea iron reducing bacterium Shewanella piezotolerans WP3.</title>
        <authorList>
            <person name="Wang F."/>
            <person name="Wang J."/>
            <person name="Jian H."/>
            <person name="Zhang B."/>
            <person name="Li S."/>
            <person name="Wang F."/>
            <person name="Zeng X."/>
            <person name="Gao L."/>
            <person name="Bartlett D.H."/>
            <person name="Yu J."/>
            <person name="Hu S."/>
            <person name="Xiao X."/>
        </authorList>
    </citation>
    <scope>NUCLEOTIDE SEQUENCE [LARGE SCALE GENOMIC DNA]</scope>
    <source>
        <strain evidence="3">WP3 / JCM 13877</strain>
    </source>
</reference>
<dbReference type="Proteomes" id="UP000000753">
    <property type="component" value="Chromosome"/>
</dbReference>
<dbReference type="STRING" id="225849.swp_2795"/>
<proteinExistence type="predicted"/>
<dbReference type="eggNOG" id="COG2165">
    <property type="taxonomic scope" value="Bacteria"/>
</dbReference>
<evidence type="ECO:0000256" key="1">
    <source>
        <dbReference type="SAM" id="Phobius"/>
    </source>
</evidence>
<keyword evidence="1" id="KW-0472">Membrane</keyword>
<gene>
    <name evidence="2" type="ordered locus">swp_2795</name>
</gene>
<keyword evidence="1" id="KW-0812">Transmembrane</keyword>
<feature type="transmembrane region" description="Helical" evidence="1">
    <location>
        <begin position="7"/>
        <end position="28"/>
    </location>
</feature>
<evidence type="ECO:0000313" key="2">
    <source>
        <dbReference type="EMBL" id="ACJ29521.1"/>
    </source>
</evidence>
<protein>
    <submittedName>
        <fullName evidence="2">MSHA pilin protein MshB</fullName>
    </submittedName>
</protein>
<dbReference type="PROSITE" id="PS00409">
    <property type="entry name" value="PROKAR_NTER_METHYL"/>
    <property type="match status" value="1"/>
</dbReference>
<dbReference type="RefSeq" id="WP_020912875.1">
    <property type="nucleotide sequence ID" value="NC_011566.1"/>
</dbReference>
<dbReference type="KEGG" id="swp:swp_2795"/>
<sequence>MKSTSKGFTLIELVTVIIVLGGLAVVALPRFVSLGQDAHDSVAHSVFGSFSSSVSLYHSCWAASGAAGYQTNLACYGAGDVDSTSTGYPLGLDTINSENGTKLQGAYCKQLWEGLLDNNEYKLAMHSNAAFEGNNDIVYWYYGGDLTNKDTHCYYNYIADDRSKGAENWQLKYYPATGETSISRSVLSIQ</sequence>
<dbReference type="AlphaFoldDB" id="B8CPE5"/>
<organism evidence="2 3">
    <name type="scientific">Shewanella piezotolerans (strain WP3 / JCM 13877)</name>
    <dbReference type="NCBI Taxonomy" id="225849"/>
    <lineage>
        <taxon>Bacteria</taxon>
        <taxon>Pseudomonadati</taxon>
        <taxon>Pseudomonadota</taxon>
        <taxon>Gammaproteobacteria</taxon>
        <taxon>Alteromonadales</taxon>
        <taxon>Shewanellaceae</taxon>
        <taxon>Shewanella</taxon>
    </lineage>
</organism>
<name>B8CPE5_SHEPW</name>
<dbReference type="InterPro" id="IPR012902">
    <property type="entry name" value="N_methyl_site"/>
</dbReference>
<keyword evidence="3" id="KW-1185">Reference proteome</keyword>
<dbReference type="OrthoDB" id="6197717at2"/>